<dbReference type="InterPro" id="IPR053905">
    <property type="entry name" value="EF-G-like_DII"/>
</dbReference>
<dbReference type="Gene3D" id="2.40.30.10">
    <property type="entry name" value="Translation factors"/>
    <property type="match status" value="1"/>
</dbReference>
<dbReference type="InterPro" id="IPR035647">
    <property type="entry name" value="EFG_III/V"/>
</dbReference>
<dbReference type="GO" id="GO:0032790">
    <property type="term" value="P:ribosome disassembly"/>
    <property type="evidence" value="ECO:0007669"/>
    <property type="project" value="TreeGrafter"/>
</dbReference>
<dbReference type="Pfam" id="PF22042">
    <property type="entry name" value="EF-G_D2"/>
    <property type="match status" value="1"/>
</dbReference>
<dbReference type="SMART" id="SM00838">
    <property type="entry name" value="EFG_C"/>
    <property type="match status" value="1"/>
</dbReference>
<comment type="similarity">
    <text evidence="1">Belongs to the TRAFAC class translation factor GTPase superfamily. Classic translation factor GTPase family. EF-G/EF-2 subfamily.</text>
</comment>
<dbReference type="Gene3D" id="3.30.70.240">
    <property type="match status" value="1"/>
</dbReference>
<keyword evidence="3" id="KW-0547">Nucleotide-binding</keyword>
<dbReference type="InterPro" id="IPR047872">
    <property type="entry name" value="EFG_IV"/>
</dbReference>
<dbReference type="CDD" id="cd01434">
    <property type="entry name" value="EFG_mtEFG1_IV"/>
    <property type="match status" value="1"/>
</dbReference>
<dbReference type="InterPro" id="IPR005225">
    <property type="entry name" value="Small_GTP-bd"/>
</dbReference>
<evidence type="ECO:0000256" key="1">
    <source>
        <dbReference type="ARBA" id="ARBA00005870"/>
    </source>
</evidence>
<evidence type="ECO:0000313" key="10">
    <source>
        <dbReference type="EMBL" id="CAA9549352.1"/>
    </source>
</evidence>
<dbReference type="NCBIfam" id="TIGR00484">
    <property type="entry name" value="EF-G"/>
    <property type="match status" value="1"/>
</dbReference>
<accession>A0A6J4UJD7</accession>
<dbReference type="InterPro" id="IPR004540">
    <property type="entry name" value="Transl_elong_EFG/EF2"/>
</dbReference>
<dbReference type="InterPro" id="IPR020568">
    <property type="entry name" value="Ribosomal_Su5_D2-typ_SF"/>
</dbReference>
<dbReference type="InterPro" id="IPR009000">
    <property type="entry name" value="Transl_B-barrel_sf"/>
</dbReference>
<keyword evidence="6" id="KW-0342">GTP-binding</keyword>
<dbReference type="FunFam" id="3.30.230.10:FF:000003">
    <property type="entry name" value="Elongation factor G"/>
    <property type="match status" value="1"/>
</dbReference>
<dbReference type="AlphaFoldDB" id="A0A6J4UJD7"/>
<evidence type="ECO:0000256" key="4">
    <source>
        <dbReference type="ARBA" id="ARBA00022768"/>
    </source>
</evidence>
<dbReference type="SUPFAM" id="SSF50447">
    <property type="entry name" value="Translation proteins"/>
    <property type="match status" value="1"/>
</dbReference>
<dbReference type="Pfam" id="PF00679">
    <property type="entry name" value="EFG_C"/>
    <property type="match status" value="1"/>
</dbReference>
<dbReference type="InterPro" id="IPR009022">
    <property type="entry name" value="EFG_III"/>
</dbReference>
<dbReference type="InterPro" id="IPR005517">
    <property type="entry name" value="Transl_elong_EFG/EF2_IV"/>
</dbReference>
<dbReference type="GO" id="GO:0003924">
    <property type="term" value="F:GTPase activity"/>
    <property type="evidence" value="ECO:0007669"/>
    <property type="project" value="InterPro"/>
</dbReference>
<dbReference type="InterPro" id="IPR000795">
    <property type="entry name" value="T_Tr_GTP-bd_dom"/>
</dbReference>
<organism evidence="10">
    <name type="scientific">uncultured Thermomicrobiales bacterium</name>
    <dbReference type="NCBI Taxonomy" id="1645740"/>
    <lineage>
        <taxon>Bacteria</taxon>
        <taxon>Pseudomonadati</taxon>
        <taxon>Thermomicrobiota</taxon>
        <taxon>Thermomicrobia</taxon>
        <taxon>Thermomicrobiales</taxon>
        <taxon>environmental samples</taxon>
    </lineage>
</organism>
<dbReference type="InterPro" id="IPR027417">
    <property type="entry name" value="P-loop_NTPase"/>
</dbReference>
<evidence type="ECO:0000256" key="3">
    <source>
        <dbReference type="ARBA" id="ARBA00022741"/>
    </source>
</evidence>
<dbReference type="GO" id="GO:0003746">
    <property type="term" value="F:translation elongation factor activity"/>
    <property type="evidence" value="ECO:0007669"/>
    <property type="project" value="UniProtKB-UniRule"/>
</dbReference>
<dbReference type="Pfam" id="PF03764">
    <property type="entry name" value="EFG_IV"/>
    <property type="match status" value="1"/>
</dbReference>
<gene>
    <name evidence="10" type="ORF">AVDCRST_MAG49-1635</name>
</gene>
<sequence length="688" mass="73874">MKLYPAERIRNVALLGHGGAGKTSLTEALLFDTGAISRLGRVEDGTTVSDFDPDEVKRRISVSAAVAPLEWRDTKVNVLDTPGYADFAGEVRATLRVADAAIIVLDASAGVEVGTEQAWRLAAERGVPRVIFINKMDRENADFDRALTSARETFGKAVAPIQFPIGREKGFKGLVDLLSEQALTFHDNHDGGFEAGPIPPELADDCAMYRRQLVEAIAEQDEDLMVRYLDDDPISNEELSAGLRHCVDAGCLIPVLCGAATGNRGMPPLLDAIVEYLPDASGTVLAVGGTEEVAADPAGPLAALTFKTLIDPHVGRVSLFRVFRGTFRSNGHVVNANRGEPERVGQLFAIRGKEHLNTDAIGPGDIGAVGKLTTVLTGDTLADPTHPVVLDGIVFPSPSYAVAVHPKTKADLDKLGQALHRLEEEDPTLHVSRDPVTGETILAGLGEPHVQVALDRMQRRSHVNVELGLPRVAYRETITTRIVTEYKHKKQTGGAGQYGHVFLELEPLPDEDFAFTERVVGGSVPRNFYPAVEKGVREALEGGPLAGYPVVNVRVTLTDGSYHAVDSNEMAFKIAAKEAFKKGILAAKPSLLEPVMRIRVSVPEAMLGDVMSDLNGKRAHVAGMDPGANGTTTVEATVPAAEVQRYATDLRSLTQGRGTFTAEFSHYQPVPAHIAEQIRAAARDHVAA</sequence>
<dbReference type="SUPFAM" id="SSF52540">
    <property type="entry name" value="P-loop containing nucleoside triphosphate hydrolases"/>
    <property type="match status" value="1"/>
</dbReference>
<dbReference type="Gene3D" id="3.30.70.870">
    <property type="entry name" value="Elongation Factor G (Translational Gtpase), domain 3"/>
    <property type="match status" value="1"/>
</dbReference>
<keyword evidence="5" id="KW-0648">Protein biosynthesis</keyword>
<comment type="function">
    <text evidence="7">Catalyzes the GTP-dependent ribosomal translocation step during translation elongation. During this step, the ribosome changes from the pre-translocational (PRE) to the post-translocational (POST) state as the newly formed A-site-bound peptidyl-tRNA and P-site-bound deacylated tRNA move to the P and E sites, respectively. Catalyzes the coordinated movement of the two tRNA molecules, the mRNA and conformational changes in the ribosome.</text>
</comment>
<dbReference type="NCBIfam" id="NF009379">
    <property type="entry name" value="PRK12740.1-3"/>
    <property type="match status" value="1"/>
</dbReference>
<dbReference type="PROSITE" id="PS51722">
    <property type="entry name" value="G_TR_2"/>
    <property type="match status" value="1"/>
</dbReference>
<keyword evidence="4 10" id="KW-0251">Elongation factor</keyword>
<reference evidence="10" key="1">
    <citation type="submission" date="2020-02" db="EMBL/GenBank/DDBJ databases">
        <authorList>
            <person name="Meier V. D."/>
        </authorList>
    </citation>
    <scope>NUCLEOTIDE SEQUENCE</scope>
    <source>
        <strain evidence="10">AVDCRST_MAG49</strain>
    </source>
</reference>
<dbReference type="GO" id="GO:0005525">
    <property type="term" value="F:GTP binding"/>
    <property type="evidence" value="ECO:0007669"/>
    <property type="project" value="UniProtKB-UniRule"/>
</dbReference>
<evidence type="ECO:0000256" key="2">
    <source>
        <dbReference type="ARBA" id="ARBA00017872"/>
    </source>
</evidence>
<dbReference type="NCBIfam" id="NF009891">
    <property type="entry name" value="PRK13351.1-1"/>
    <property type="match status" value="1"/>
</dbReference>
<dbReference type="NCBIfam" id="TIGR00231">
    <property type="entry name" value="small_GTP"/>
    <property type="match status" value="1"/>
</dbReference>
<dbReference type="InterPro" id="IPR000640">
    <property type="entry name" value="EFG_V-like"/>
</dbReference>
<dbReference type="Gene3D" id="3.30.230.10">
    <property type="match status" value="1"/>
</dbReference>
<evidence type="ECO:0000256" key="6">
    <source>
        <dbReference type="ARBA" id="ARBA00023134"/>
    </source>
</evidence>
<dbReference type="InterPro" id="IPR035649">
    <property type="entry name" value="EFG_V"/>
</dbReference>
<dbReference type="PANTHER" id="PTHR43261">
    <property type="entry name" value="TRANSLATION ELONGATION FACTOR G-RELATED"/>
    <property type="match status" value="1"/>
</dbReference>
<dbReference type="Gene3D" id="3.40.50.300">
    <property type="entry name" value="P-loop containing nucleotide triphosphate hydrolases"/>
    <property type="match status" value="1"/>
</dbReference>
<dbReference type="EMBL" id="CADCWG010000100">
    <property type="protein sequence ID" value="CAA9549352.1"/>
    <property type="molecule type" value="Genomic_DNA"/>
</dbReference>
<dbReference type="CDD" id="cd04170">
    <property type="entry name" value="EF-G_bact"/>
    <property type="match status" value="1"/>
</dbReference>
<dbReference type="PANTHER" id="PTHR43261:SF6">
    <property type="entry name" value="ELONGATION FACTOR G-LIKE PROTEIN"/>
    <property type="match status" value="1"/>
</dbReference>
<dbReference type="InterPro" id="IPR014721">
    <property type="entry name" value="Ribsml_uS5_D2-typ_fold_subgr"/>
</dbReference>
<evidence type="ECO:0000256" key="8">
    <source>
        <dbReference type="NCBIfam" id="TIGR00484"/>
    </source>
</evidence>
<name>A0A6J4UJD7_9BACT</name>
<dbReference type="Pfam" id="PF00009">
    <property type="entry name" value="GTP_EFTU"/>
    <property type="match status" value="1"/>
</dbReference>
<feature type="domain" description="Tr-type G" evidence="9">
    <location>
        <begin position="7"/>
        <end position="281"/>
    </location>
</feature>
<dbReference type="SUPFAM" id="SSF54211">
    <property type="entry name" value="Ribosomal protein S5 domain 2-like"/>
    <property type="match status" value="1"/>
</dbReference>
<evidence type="ECO:0000259" key="9">
    <source>
        <dbReference type="PROSITE" id="PS51722"/>
    </source>
</evidence>
<protein>
    <recommendedName>
        <fullName evidence="2 8">Elongation factor G</fullName>
    </recommendedName>
</protein>
<dbReference type="CDD" id="cd04088">
    <property type="entry name" value="EFG_mtEFG_II"/>
    <property type="match status" value="1"/>
</dbReference>
<proteinExistence type="inferred from homology"/>
<evidence type="ECO:0000256" key="7">
    <source>
        <dbReference type="ARBA" id="ARBA00024731"/>
    </source>
</evidence>
<dbReference type="SUPFAM" id="SSF54980">
    <property type="entry name" value="EF-G C-terminal domain-like"/>
    <property type="match status" value="2"/>
</dbReference>
<dbReference type="SMART" id="SM00889">
    <property type="entry name" value="EFG_IV"/>
    <property type="match status" value="1"/>
</dbReference>
<dbReference type="CDD" id="cd03713">
    <property type="entry name" value="EFG_mtEFG_C"/>
    <property type="match status" value="1"/>
</dbReference>
<dbReference type="CDD" id="cd16262">
    <property type="entry name" value="EFG_III"/>
    <property type="match status" value="1"/>
</dbReference>
<evidence type="ECO:0000256" key="5">
    <source>
        <dbReference type="ARBA" id="ARBA00022917"/>
    </source>
</evidence>
<dbReference type="FunFam" id="3.30.70.240:FF:000001">
    <property type="entry name" value="Elongation factor G"/>
    <property type="match status" value="1"/>
</dbReference>
<dbReference type="InterPro" id="IPR041095">
    <property type="entry name" value="EFG_II"/>
</dbReference>
<dbReference type="PRINTS" id="PR00315">
    <property type="entry name" value="ELONGATNFCT"/>
</dbReference>
<dbReference type="NCBIfam" id="NF009381">
    <property type="entry name" value="PRK12740.1-5"/>
    <property type="match status" value="1"/>
</dbReference>
<dbReference type="Pfam" id="PF14492">
    <property type="entry name" value="EFG_III"/>
    <property type="match status" value="1"/>
</dbReference>